<feature type="compositionally biased region" description="Low complexity" evidence="1">
    <location>
        <begin position="356"/>
        <end position="370"/>
    </location>
</feature>
<feature type="compositionally biased region" description="Polar residues" evidence="1">
    <location>
        <begin position="7"/>
        <end position="22"/>
    </location>
</feature>
<dbReference type="AlphaFoldDB" id="A0A2C6KJ15"/>
<feature type="compositionally biased region" description="Basic residues" evidence="1">
    <location>
        <begin position="346"/>
        <end position="355"/>
    </location>
</feature>
<keyword evidence="4" id="KW-1185">Reference proteome</keyword>
<dbReference type="SUPFAM" id="SSF54001">
    <property type="entry name" value="Cysteine proteinases"/>
    <property type="match status" value="1"/>
</dbReference>
<reference evidence="3 4" key="1">
    <citation type="journal article" date="2017" name="Int. J. Parasitol.">
        <title>The genome of the protozoan parasite Cystoisospora suis and a reverse vaccinology approach to identify vaccine candidates.</title>
        <authorList>
            <person name="Palmieri N."/>
            <person name="Shrestha A."/>
            <person name="Ruttkowski B."/>
            <person name="Beck T."/>
            <person name="Vogl C."/>
            <person name="Tomley F."/>
            <person name="Blake D.P."/>
            <person name="Joachim A."/>
        </authorList>
    </citation>
    <scope>NUCLEOTIDE SEQUENCE [LARGE SCALE GENOMIC DNA]</scope>
    <source>
        <strain evidence="3 4">Wien I</strain>
    </source>
</reference>
<feature type="region of interest" description="Disordered" evidence="1">
    <location>
        <begin position="341"/>
        <end position="388"/>
    </location>
</feature>
<accession>A0A2C6KJ15</accession>
<evidence type="ECO:0000259" key="2">
    <source>
        <dbReference type="PROSITE" id="PS50235"/>
    </source>
</evidence>
<dbReference type="OrthoDB" id="286820at2759"/>
<dbReference type="PROSITE" id="PS00972">
    <property type="entry name" value="USP_1"/>
    <property type="match status" value="1"/>
</dbReference>
<dbReference type="PANTHER" id="PTHR24006">
    <property type="entry name" value="UBIQUITIN CARBOXYL-TERMINAL HYDROLASE"/>
    <property type="match status" value="1"/>
</dbReference>
<dbReference type="Pfam" id="PF00443">
    <property type="entry name" value="UCH"/>
    <property type="match status" value="1"/>
</dbReference>
<dbReference type="InterPro" id="IPR018200">
    <property type="entry name" value="USP_CS"/>
</dbReference>
<feature type="domain" description="USP" evidence="2">
    <location>
        <begin position="142"/>
        <end position="643"/>
    </location>
</feature>
<dbReference type="Proteomes" id="UP000221165">
    <property type="component" value="Unassembled WGS sequence"/>
</dbReference>
<comment type="caution">
    <text evidence="3">The sequence shown here is derived from an EMBL/GenBank/DDBJ whole genome shotgun (WGS) entry which is preliminary data.</text>
</comment>
<evidence type="ECO:0000313" key="3">
    <source>
        <dbReference type="EMBL" id="PHJ16475.1"/>
    </source>
</evidence>
<dbReference type="GO" id="GO:0005634">
    <property type="term" value="C:nucleus"/>
    <property type="evidence" value="ECO:0007669"/>
    <property type="project" value="TreeGrafter"/>
</dbReference>
<keyword evidence="3" id="KW-0378">Hydrolase</keyword>
<dbReference type="GO" id="GO:0016579">
    <property type="term" value="P:protein deubiquitination"/>
    <property type="evidence" value="ECO:0007669"/>
    <property type="project" value="InterPro"/>
</dbReference>
<evidence type="ECO:0000256" key="1">
    <source>
        <dbReference type="SAM" id="MobiDB-lite"/>
    </source>
</evidence>
<feature type="region of interest" description="Disordered" evidence="1">
    <location>
        <begin position="182"/>
        <end position="209"/>
    </location>
</feature>
<feature type="region of interest" description="Disordered" evidence="1">
    <location>
        <begin position="116"/>
        <end position="138"/>
    </location>
</feature>
<dbReference type="InterPro" id="IPR038765">
    <property type="entry name" value="Papain-like_cys_pep_sf"/>
</dbReference>
<dbReference type="GeneID" id="94433032"/>
<gene>
    <name evidence="3" type="ORF">CSUI_009710</name>
</gene>
<evidence type="ECO:0000313" key="4">
    <source>
        <dbReference type="Proteomes" id="UP000221165"/>
    </source>
</evidence>
<dbReference type="InterPro" id="IPR028889">
    <property type="entry name" value="USP"/>
</dbReference>
<proteinExistence type="predicted"/>
<dbReference type="Gene3D" id="3.90.70.10">
    <property type="entry name" value="Cysteine proteinases"/>
    <property type="match status" value="1"/>
</dbReference>
<name>A0A2C6KJ15_9APIC</name>
<organism evidence="3 4">
    <name type="scientific">Cystoisospora suis</name>
    <dbReference type="NCBI Taxonomy" id="483139"/>
    <lineage>
        <taxon>Eukaryota</taxon>
        <taxon>Sar</taxon>
        <taxon>Alveolata</taxon>
        <taxon>Apicomplexa</taxon>
        <taxon>Conoidasida</taxon>
        <taxon>Coccidia</taxon>
        <taxon>Eucoccidiorida</taxon>
        <taxon>Eimeriorina</taxon>
        <taxon>Sarcocystidae</taxon>
        <taxon>Cystoisospora</taxon>
    </lineage>
</organism>
<dbReference type="VEuPathDB" id="ToxoDB:CSUI_009710"/>
<dbReference type="PROSITE" id="PS50235">
    <property type="entry name" value="USP_3"/>
    <property type="match status" value="1"/>
</dbReference>
<feature type="region of interest" description="Disordered" evidence="1">
    <location>
        <begin position="1"/>
        <end position="22"/>
    </location>
</feature>
<dbReference type="RefSeq" id="XP_067918204.1">
    <property type="nucleotide sequence ID" value="XM_068069821.1"/>
</dbReference>
<dbReference type="EMBL" id="MIGC01005888">
    <property type="protein sequence ID" value="PHJ16475.1"/>
    <property type="molecule type" value="Genomic_DNA"/>
</dbReference>
<dbReference type="InterPro" id="IPR001394">
    <property type="entry name" value="Peptidase_C19_UCH"/>
</dbReference>
<dbReference type="GO" id="GO:0005829">
    <property type="term" value="C:cytosol"/>
    <property type="evidence" value="ECO:0007669"/>
    <property type="project" value="TreeGrafter"/>
</dbReference>
<dbReference type="InterPro" id="IPR050164">
    <property type="entry name" value="Peptidase_C19"/>
</dbReference>
<dbReference type="GO" id="GO:0004843">
    <property type="term" value="F:cysteine-type deubiquitinase activity"/>
    <property type="evidence" value="ECO:0007669"/>
    <property type="project" value="InterPro"/>
</dbReference>
<protein>
    <submittedName>
        <fullName evidence="3">Ubiquitin carboxyl-terminal hydrolase</fullName>
    </submittedName>
</protein>
<feature type="compositionally biased region" description="Polar residues" evidence="1">
    <location>
        <begin position="182"/>
        <end position="199"/>
    </location>
</feature>
<feature type="region of interest" description="Disordered" evidence="1">
    <location>
        <begin position="532"/>
        <end position="557"/>
    </location>
</feature>
<sequence>MSFPLHPSSQALPPHTWPSSQTSLFPQQFQNNHGIVMTTGHPQQPSHMLLPTPSPFHYLPLQMQQQLSHHSSQHLSTLASSAPSCFIPPAVFSPPSSSPPSMDLPVPSTEVVSIDLYRTPPSKRSRRRASSSSSSSLSLKPVGLRNLGNTCYLNSLLQALFLCDAFVCNLFRFTGKRRLPSMNATTSSCSPPLNDSDVASTGRRKKSSSTVLMIPNRPLLREMQVLFAEMLLASIQISSSSSLSSSSSSSSSVSAGFPISPESLLLALPDEYHKQQQQDVSEAARAVFEGLGGQNDGELIRKVFAGDTAQVVECTACGRQSRREETIHDFDFPVPSQAWVEEQKAERRKARKKKMTAATASGSLSSSLTSPERDQQVDLLDNTPSTSLIGGGRDSMMLVDGSLKRNAGMTYVDTEVVWNGPSIQECFDTYVKKERLWGENAYACETCKGKREAYKWHEITSPPAHLVVILNRYAWNIFSNDKKKIPTHIHINPTLNVCSYRYELYAAIIHSGATANSGHYYCIGRRSETQAHSASSSSGWGEGRGGETKAGEEEQGAMTGDFASQLNSLIHPGAGGGLSSSYCPHLHDFTKNLSSNGKGPKRKNVWFRFDDSTITQVDANTINSISADTSSDDSPYMIFYRCVQAPPTSPCVVPKKVLRAAQARLDSDTDPDSDPYSR</sequence>